<evidence type="ECO:0000256" key="1">
    <source>
        <dbReference type="SAM" id="Phobius"/>
    </source>
</evidence>
<proteinExistence type="predicted"/>
<dbReference type="EMBL" id="CAAALY010038722">
    <property type="protein sequence ID" value="VEL18802.1"/>
    <property type="molecule type" value="Genomic_DNA"/>
</dbReference>
<accession>A0A448WS04</accession>
<dbReference type="AlphaFoldDB" id="A0A448WS04"/>
<feature type="transmembrane region" description="Helical" evidence="1">
    <location>
        <begin position="116"/>
        <end position="137"/>
    </location>
</feature>
<name>A0A448WS04_9PLAT</name>
<keyword evidence="3" id="KW-1185">Reference proteome</keyword>
<organism evidence="2 3">
    <name type="scientific">Protopolystoma xenopodis</name>
    <dbReference type="NCBI Taxonomy" id="117903"/>
    <lineage>
        <taxon>Eukaryota</taxon>
        <taxon>Metazoa</taxon>
        <taxon>Spiralia</taxon>
        <taxon>Lophotrochozoa</taxon>
        <taxon>Platyhelminthes</taxon>
        <taxon>Monogenea</taxon>
        <taxon>Polyopisthocotylea</taxon>
        <taxon>Polystomatidea</taxon>
        <taxon>Polystomatidae</taxon>
        <taxon>Protopolystoma</taxon>
    </lineage>
</organism>
<keyword evidence="1" id="KW-0812">Transmembrane</keyword>
<keyword evidence="1" id="KW-1133">Transmembrane helix</keyword>
<feature type="transmembrane region" description="Helical" evidence="1">
    <location>
        <begin position="84"/>
        <end position="104"/>
    </location>
</feature>
<gene>
    <name evidence="2" type="ORF">PXEA_LOCUS12242</name>
</gene>
<dbReference type="Proteomes" id="UP000784294">
    <property type="component" value="Unassembled WGS sequence"/>
</dbReference>
<comment type="caution">
    <text evidence="2">The sequence shown here is derived from an EMBL/GenBank/DDBJ whole genome shotgun (WGS) entry which is preliminary data.</text>
</comment>
<reference evidence="2" key="1">
    <citation type="submission" date="2018-11" db="EMBL/GenBank/DDBJ databases">
        <authorList>
            <consortium name="Pathogen Informatics"/>
        </authorList>
    </citation>
    <scope>NUCLEOTIDE SEQUENCE</scope>
</reference>
<keyword evidence="1" id="KW-0472">Membrane</keyword>
<evidence type="ECO:0000313" key="2">
    <source>
        <dbReference type="EMBL" id="VEL18802.1"/>
    </source>
</evidence>
<sequence>MLFSASWDINPHLESFYVVSRRLASSRLLGQYAARLVTISSAVKAGSFTLGPSSHRLFLIRPAAQRDSAVSICLFPSAPIDSPFRLPLVIFLTLLYFYLSLFWLSGMIFHSLSLSLFLVLSLSFFFFLPSFACSLSLSRAGRLCVHSAVLLGRLQLSCAWSLGRLPGRNVLSFVVHHLQIDGHLFYARDSGSTRGTDQSRLDWPFANGRPDDTDQRRLTAPTATVAVVICFGTDLPVSLAKAASTGLAFVDETSPSYQMDGFEEWSLDKWVVFVLCCVVEE</sequence>
<evidence type="ECO:0000313" key="3">
    <source>
        <dbReference type="Proteomes" id="UP000784294"/>
    </source>
</evidence>
<protein>
    <submittedName>
        <fullName evidence="2">Uncharacterized protein</fullName>
    </submittedName>
</protein>